<protein>
    <submittedName>
        <fullName evidence="7">ATP-grasp domain-containing protein</fullName>
    </submittedName>
</protein>
<evidence type="ECO:0000313" key="6">
    <source>
        <dbReference type="Proteomes" id="UP000887565"/>
    </source>
</evidence>
<evidence type="ECO:0000313" key="7">
    <source>
        <dbReference type="WBParaSite" id="nRc.2.0.1.t02240-RA"/>
    </source>
</evidence>
<dbReference type="PROSITE" id="PS50975">
    <property type="entry name" value="ATP_GRASP"/>
    <property type="match status" value="1"/>
</dbReference>
<dbReference type="InterPro" id="IPR011761">
    <property type="entry name" value="ATP-grasp"/>
</dbReference>
<feature type="domain" description="ATP-grasp" evidence="5">
    <location>
        <begin position="127"/>
        <end position="217"/>
    </location>
</feature>
<accession>A0A915HL84</accession>
<proteinExistence type="inferred from homology"/>
<dbReference type="Pfam" id="PF07478">
    <property type="entry name" value="Dala_Dala_lig_C"/>
    <property type="match status" value="1"/>
</dbReference>
<dbReference type="AlphaFoldDB" id="A0A915HL84"/>
<evidence type="ECO:0000256" key="3">
    <source>
        <dbReference type="PROSITE-ProRule" id="PRU00409"/>
    </source>
</evidence>
<dbReference type="GO" id="GO:0005524">
    <property type="term" value="F:ATP binding"/>
    <property type="evidence" value="ECO:0007669"/>
    <property type="project" value="UniProtKB-UniRule"/>
</dbReference>
<dbReference type="PANTHER" id="PTHR23132">
    <property type="entry name" value="D-ALANINE--D-ALANINE LIGASE"/>
    <property type="match status" value="1"/>
</dbReference>
<comment type="similarity">
    <text evidence="1">Belongs to the D-alanine--D-alanine ligase family.</text>
</comment>
<evidence type="ECO:0000259" key="5">
    <source>
        <dbReference type="PROSITE" id="PS50975"/>
    </source>
</evidence>
<evidence type="ECO:0000256" key="2">
    <source>
        <dbReference type="ARBA" id="ARBA00022598"/>
    </source>
</evidence>
<organism evidence="6 7">
    <name type="scientific">Romanomermis culicivorax</name>
    <name type="common">Nematode worm</name>
    <dbReference type="NCBI Taxonomy" id="13658"/>
    <lineage>
        <taxon>Eukaryota</taxon>
        <taxon>Metazoa</taxon>
        <taxon>Ecdysozoa</taxon>
        <taxon>Nematoda</taxon>
        <taxon>Enoplea</taxon>
        <taxon>Dorylaimia</taxon>
        <taxon>Mermithida</taxon>
        <taxon>Mermithoidea</taxon>
        <taxon>Mermithidae</taxon>
        <taxon>Romanomermis</taxon>
    </lineage>
</organism>
<dbReference type="InterPro" id="IPR011095">
    <property type="entry name" value="Dala_Dala_lig_C"/>
</dbReference>
<name>A0A915HL84_ROMCU</name>
<keyword evidence="3" id="KW-0547">Nucleotide-binding</keyword>
<dbReference type="Proteomes" id="UP000887565">
    <property type="component" value="Unplaced"/>
</dbReference>
<dbReference type="GO" id="GO:0008716">
    <property type="term" value="F:D-alanine-D-alanine ligase activity"/>
    <property type="evidence" value="ECO:0007669"/>
    <property type="project" value="InterPro"/>
</dbReference>
<keyword evidence="6" id="KW-1185">Reference proteome</keyword>
<sequence length="305" mass="34828">MITQQKSEVARLFRQQGKQVFECCYGKEITIDYGTFAIVEGEDNKFQCRCGSIDCRRILIMNIAVLFEDYNSSEHYLKNLEPARNVAKFDKTNLHTYHHVPLKKLDAIKRVKDLILSKKYDLFINLCEAAVSSDVSIPDFVTVESMEELREDRLEKLGMPLLVKHATGHDSLGMTDESRVTSRQQLFLQVEQMLKHFGGAATIEQFIDGPEYTVLVVENADDENDPVVFTPVQCHFSNGHTFKHFDLKWTDYNNVKYAPVIDQKLAQNLKEASKRIFMTCHGAKLALRPTILGAISKSLGHRPLK</sequence>
<dbReference type="PANTHER" id="PTHR23132:SF23">
    <property type="entry name" value="D-ALANINE--D-ALANINE LIGASE B"/>
    <property type="match status" value="1"/>
</dbReference>
<dbReference type="GO" id="GO:0046872">
    <property type="term" value="F:metal ion binding"/>
    <property type="evidence" value="ECO:0007669"/>
    <property type="project" value="InterPro"/>
</dbReference>
<dbReference type="Gene3D" id="3.30.470.20">
    <property type="entry name" value="ATP-grasp fold, B domain"/>
    <property type="match status" value="1"/>
</dbReference>
<reference evidence="7" key="1">
    <citation type="submission" date="2022-11" db="UniProtKB">
        <authorList>
            <consortium name="WormBaseParasite"/>
        </authorList>
    </citation>
    <scope>IDENTIFICATION</scope>
</reference>
<evidence type="ECO:0000259" key="4">
    <source>
        <dbReference type="PROSITE" id="PS50868"/>
    </source>
</evidence>
<dbReference type="PROSITE" id="PS50868">
    <property type="entry name" value="POST_SET"/>
    <property type="match status" value="1"/>
</dbReference>
<evidence type="ECO:0000256" key="1">
    <source>
        <dbReference type="ARBA" id="ARBA00010871"/>
    </source>
</evidence>
<dbReference type="SUPFAM" id="SSF56059">
    <property type="entry name" value="Glutathione synthetase ATP-binding domain-like"/>
    <property type="match status" value="1"/>
</dbReference>
<dbReference type="InterPro" id="IPR003616">
    <property type="entry name" value="Post-SET_dom"/>
</dbReference>
<feature type="domain" description="Post-SET" evidence="4">
    <location>
        <begin position="44"/>
        <end position="60"/>
    </location>
</feature>
<keyword evidence="3" id="KW-0067">ATP-binding</keyword>
<keyword evidence="2" id="KW-0436">Ligase</keyword>
<dbReference type="WBParaSite" id="nRc.2.0.1.t02240-RA">
    <property type="protein sequence ID" value="nRc.2.0.1.t02240-RA"/>
    <property type="gene ID" value="nRc.2.0.1.g02240"/>
</dbReference>